<gene>
    <name evidence="2" type="ORF">K05K4_51030</name>
</gene>
<accession>A0A1W6TLL3</accession>
<organism evidence="2">
    <name type="scientific">Vibrio alginolyticus</name>
    <dbReference type="NCBI Taxonomy" id="663"/>
    <lineage>
        <taxon>Bacteria</taxon>
        <taxon>Pseudomonadati</taxon>
        <taxon>Pseudomonadota</taxon>
        <taxon>Gammaproteobacteria</taxon>
        <taxon>Vibrionales</taxon>
        <taxon>Vibrionaceae</taxon>
        <taxon>Vibrio</taxon>
    </lineage>
</organism>
<protein>
    <submittedName>
        <fullName evidence="2">Uncharacterized protein</fullName>
    </submittedName>
</protein>
<dbReference type="RefSeq" id="WP_086048421.1">
    <property type="nucleotide sequence ID" value="NZ_CP017893.1"/>
</dbReference>
<dbReference type="EMBL" id="CP017904">
    <property type="protein sequence ID" value="ARP21805.1"/>
    <property type="molecule type" value="Genomic_DNA"/>
</dbReference>
<name>A0A1W6TLL3_VIBAL</name>
<evidence type="ECO:0000256" key="1">
    <source>
        <dbReference type="SAM" id="MobiDB-lite"/>
    </source>
</evidence>
<reference evidence="2" key="1">
    <citation type="submission" date="2016-10" db="EMBL/GenBank/DDBJ databases">
        <title>The High Quality Genome of Vibrio alginolyticus K01M1.</title>
        <authorList>
            <person name="Wendling C."/>
            <person name="Chibani C.M."/>
            <person name="Hertel R."/>
            <person name="Sproer C."/>
            <person name="Bunk B."/>
            <person name="Overmann J."/>
            <person name="Roth O."/>
            <person name="Liesegang H."/>
        </authorList>
    </citation>
    <scope>NUCLEOTIDE SEQUENCE</scope>
    <source>
        <strain evidence="2">K05K4</strain>
        <plasmid evidence="2">pL289</plasmid>
    </source>
</reference>
<geneLocation type="plasmid" evidence="2">
    <name>pL289</name>
</geneLocation>
<sequence>MSKFLCVYTLPTSIQIRIGKVSKSFSSTLYDNPLKAALKYRQKQFEVGNVPAFYQLNMLTESDLSITRQKKFQRSRCSIKVLETNKPSTLEVYWASYKSCGEAERELKKRYLKWISHYNAVAIAYNKLMLNKLLSQGKEEIDTLEPFLVKGKFDKNFWDIAYRTYLDSFSANTTVKNHSKPKQKATKTSADSTKRNQKVELADTLYLDVPNCLPSEDVAQLKAQSDEVLEAYYSAGTTAQTYSKRFSISEVNLKSKVMELDRTLDDHLFFDLVIKRNLIYVSVKSQTDNGLPLIPSNGKFKLDSFDAIINCVYMLCRAKKTYYRYLSLQEKLFDDPDFKLVDFTWGKTEIQANKIAGIVRSLKQALIGKLPKRDLKTRNLCVSRLNMWSVLGQCSFTTSKIGDLLTMEGGCELYMPNLVMVDTPVISKIKTLASFNHFMSLIQVLFVEGQFDNQYITEQVEQFHKLKESKPEPLSKDEVRFRELSNRLFRELNKYHPNVNLKSLNIPKPSKTWLVSCDCCGSVPEKDFYHDDRGYHCIIQCPEQCNPAIKGSADTEVELSKYILEWFVLNVYSLDFKQLYMWNISYAANEHRLGVVLYAIRDYLKEVHEYDVLALSLPNNQANYKPTDSKLCRTDILRKWSDFFISAFEDERAFDDLQFQRRKYA</sequence>
<evidence type="ECO:0000313" key="2">
    <source>
        <dbReference type="EMBL" id="ARP21805.1"/>
    </source>
</evidence>
<feature type="region of interest" description="Disordered" evidence="1">
    <location>
        <begin position="175"/>
        <end position="195"/>
    </location>
</feature>
<keyword evidence="2" id="KW-0614">Plasmid</keyword>
<proteinExistence type="predicted"/>
<dbReference type="AlphaFoldDB" id="A0A1W6TLL3"/>